<dbReference type="CDD" id="cd00105">
    <property type="entry name" value="KH-I"/>
    <property type="match status" value="1"/>
</dbReference>
<dbReference type="InterPro" id="IPR004087">
    <property type="entry name" value="KH_dom"/>
</dbReference>
<organism evidence="5">
    <name type="scientific">Zooxanthella nutricula</name>
    <dbReference type="NCBI Taxonomy" id="1333877"/>
    <lineage>
        <taxon>Eukaryota</taxon>
        <taxon>Sar</taxon>
        <taxon>Alveolata</taxon>
        <taxon>Dinophyceae</taxon>
        <taxon>Peridiniales</taxon>
        <taxon>Peridiniales incertae sedis</taxon>
        <taxon>Zooxanthella</taxon>
    </lineage>
</organism>
<sequence>MPRQDGDSGKGKSSGGSGKGKSSRGGGGGGGASSSPTTLPCALKLLAPEALAAAIIGKQGSVIAAIRTNCQARLALTEYGEVYPSTECRVLTAQASTEEQLNNVVGQILEKLEELVSQSNVAETCGVSGELKLKALVPRAAVGGVIGKSGESVKALRESSGAKISIGEPAASGPSADQTVSVTGDAEALEKVLAEVNKQIQALNGESWFSAWVMNPGVQQAGNSAFGANQSYLGSGGWAAQSPGVDLMIRTALNLPPYVMEDSRGFALSCHVPNSLVGGLIGRGGSGTKEIQSMTGTKIGIREIPDDNDNRSLNITGPLANSCAAYMLMMKRYLDAEAQQASW</sequence>
<proteinExistence type="predicted"/>
<feature type="compositionally biased region" description="Basic and acidic residues" evidence="3">
    <location>
        <begin position="1"/>
        <end position="10"/>
    </location>
</feature>
<feature type="region of interest" description="Disordered" evidence="3">
    <location>
        <begin position="1"/>
        <end position="34"/>
    </location>
</feature>
<accession>A0A7S2PK00</accession>
<feature type="domain" description="K Homology" evidence="4">
    <location>
        <begin position="129"/>
        <end position="201"/>
    </location>
</feature>
<dbReference type="GO" id="GO:0003723">
    <property type="term" value="F:RNA binding"/>
    <property type="evidence" value="ECO:0007669"/>
    <property type="project" value="UniProtKB-UniRule"/>
</dbReference>
<dbReference type="EMBL" id="HBGW01060421">
    <property type="protein sequence ID" value="CAD9602638.1"/>
    <property type="molecule type" value="Transcribed_RNA"/>
</dbReference>
<dbReference type="Pfam" id="PF00013">
    <property type="entry name" value="KH_1"/>
    <property type="match status" value="3"/>
</dbReference>
<evidence type="ECO:0000256" key="3">
    <source>
        <dbReference type="SAM" id="MobiDB-lite"/>
    </source>
</evidence>
<reference evidence="5" key="1">
    <citation type="submission" date="2021-01" db="EMBL/GenBank/DDBJ databases">
        <authorList>
            <person name="Corre E."/>
            <person name="Pelletier E."/>
            <person name="Niang G."/>
            <person name="Scheremetjew M."/>
            <person name="Finn R."/>
            <person name="Kale V."/>
            <person name="Holt S."/>
            <person name="Cochrane G."/>
            <person name="Meng A."/>
            <person name="Brown T."/>
            <person name="Cohen L."/>
        </authorList>
    </citation>
    <scope>NUCLEOTIDE SEQUENCE</scope>
    <source>
        <strain evidence="5">RCC3387</strain>
    </source>
</reference>
<evidence type="ECO:0000256" key="1">
    <source>
        <dbReference type="ARBA" id="ARBA00022737"/>
    </source>
</evidence>
<evidence type="ECO:0000313" key="5">
    <source>
        <dbReference type="EMBL" id="CAD9602638.1"/>
    </source>
</evidence>
<evidence type="ECO:0000256" key="2">
    <source>
        <dbReference type="PROSITE-ProRule" id="PRU00117"/>
    </source>
</evidence>
<feature type="domain" description="K Homology" evidence="4">
    <location>
        <begin position="39"/>
        <end position="113"/>
    </location>
</feature>
<dbReference type="Gene3D" id="3.30.1370.10">
    <property type="entry name" value="K Homology domain, type 1"/>
    <property type="match status" value="3"/>
</dbReference>
<evidence type="ECO:0000259" key="4">
    <source>
        <dbReference type="SMART" id="SM00322"/>
    </source>
</evidence>
<dbReference type="PROSITE" id="PS50084">
    <property type="entry name" value="KH_TYPE_1"/>
    <property type="match status" value="3"/>
</dbReference>
<dbReference type="InterPro" id="IPR004088">
    <property type="entry name" value="KH_dom_type_1"/>
</dbReference>
<name>A0A7S2PK00_9DINO</name>
<dbReference type="AlphaFoldDB" id="A0A7S2PK00"/>
<keyword evidence="2" id="KW-0694">RNA-binding</keyword>
<dbReference type="SMART" id="SM00322">
    <property type="entry name" value="KH"/>
    <property type="match status" value="3"/>
</dbReference>
<dbReference type="SUPFAM" id="SSF54791">
    <property type="entry name" value="Eukaryotic type KH-domain (KH-domain type I)"/>
    <property type="match status" value="3"/>
</dbReference>
<gene>
    <name evidence="5" type="ORF">BRAN1462_LOCUS38496</name>
</gene>
<dbReference type="InterPro" id="IPR036612">
    <property type="entry name" value="KH_dom_type_1_sf"/>
</dbReference>
<feature type="domain" description="K Homology" evidence="4">
    <location>
        <begin position="264"/>
        <end position="334"/>
    </location>
</feature>
<protein>
    <recommendedName>
        <fullName evidence="4">K Homology domain-containing protein</fullName>
    </recommendedName>
</protein>
<feature type="compositionally biased region" description="Gly residues" evidence="3">
    <location>
        <begin position="12"/>
        <end position="32"/>
    </location>
</feature>
<keyword evidence="1" id="KW-0677">Repeat</keyword>
<dbReference type="PANTHER" id="PTHR10288">
    <property type="entry name" value="KH DOMAIN CONTAINING RNA BINDING PROTEIN"/>
    <property type="match status" value="1"/>
</dbReference>